<reference evidence="9 10" key="2">
    <citation type="journal article" date="2009" name="Proc. Natl. Acad. Sci. U.S.A.">
        <title>On the chimeric nature, thermophilic origin, and phylogenetic placement of the Thermotogales.</title>
        <authorList>
            <person name="Zhaxybayeva O."/>
            <person name="Swithers K.S."/>
            <person name="Lapierre P."/>
            <person name="Fournier G.P."/>
            <person name="Bickhart D.M."/>
            <person name="DeBoy R.T."/>
            <person name="Nelson K.E."/>
            <person name="Nesbo C.L."/>
            <person name="Doolittle W.F."/>
            <person name="Gogarten J.P."/>
            <person name="Noll K.M."/>
        </authorList>
    </citation>
    <scope>NUCLEOTIDE SEQUENCE [LARGE SCALE GENOMIC DNA]</scope>
    <source>
        <strain evidence="10">ATCC 35602 / DSM 5306 / Rt17-B1</strain>
    </source>
</reference>
<dbReference type="OrthoDB" id="48055at2"/>
<evidence type="ECO:0000256" key="5">
    <source>
        <dbReference type="ARBA" id="ARBA00022801"/>
    </source>
</evidence>
<keyword evidence="2" id="KW-0031">Aminopeptidase</keyword>
<name>A7HKM1_FERNB</name>
<feature type="binding site" evidence="8">
    <location>
        <position position="317"/>
    </location>
    <ligand>
        <name>Zn(2+)</name>
        <dbReference type="ChEBI" id="CHEBI:29105"/>
        <label>2</label>
    </ligand>
</feature>
<dbReference type="EMBL" id="CP000771">
    <property type="protein sequence ID" value="ABS60454.1"/>
    <property type="molecule type" value="Genomic_DNA"/>
</dbReference>
<gene>
    <name evidence="9" type="ordered locus">Fnod_0599</name>
</gene>
<evidence type="ECO:0000256" key="8">
    <source>
        <dbReference type="PIRSR" id="PIRSR001123-2"/>
    </source>
</evidence>
<feature type="binding site" evidence="8">
    <location>
        <position position="179"/>
    </location>
    <ligand>
        <name>Zn(2+)</name>
        <dbReference type="ChEBI" id="CHEBI:29105"/>
        <label>2</label>
    </ligand>
</feature>
<evidence type="ECO:0000256" key="1">
    <source>
        <dbReference type="ARBA" id="ARBA00006272"/>
    </source>
</evidence>
<evidence type="ECO:0000313" key="9">
    <source>
        <dbReference type="EMBL" id="ABS60454.1"/>
    </source>
</evidence>
<comment type="cofactor">
    <cofactor evidence="8">
        <name>a divalent metal cation</name>
        <dbReference type="ChEBI" id="CHEBI:60240"/>
    </cofactor>
    <text evidence="8">Binds 2 divalent metal cations per subunit.</text>
</comment>
<evidence type="ECO:0000256" key="6">
    <source>
        <dbReference type="PIRNR" id="PIRNR001123"/>
    </source>
</evidence>
<dbReference type="AlphaFoldDB" id="A7HKM1"/>
<dbReference type="SUPFAM" id="SSF53187">
    <property type="entry name" value="Zn-dependent exopeptidases"/>
    <property type="match status" value="1"/>
</dbReference>
<feature type="binding site" evidence="8">
    <location>
        <position position="237"/>
    </location>
    <ligand>
        <name>Zn(2+)</name>
        <dbReference type="ChEBI" id="CHEBI:29105"/>
        <label>1</label>
    </ligand>
</feature>
<keyword evidence="10" id="KW-1185">Reference proteome</keyword>
<feature type="binding site" evidence="8">
    <location>
        <position position="179"/>
    </location>
    <ligand>
        <name>Zn(2+)</name>
        <dbReference type="ChEBI" id="CHEBI:29105"/>
        <label>1</label>
    </ligand>
</feature>
<dbReference type="Proteomes" id="UP000002415">
    <property type="component" value="Chromosome"/>
</dbReference>
<dbReference type="Pfam" id="PF05343">
    <property type="entry name" value="Peptidase_M42"/>
    <property type="match status" value="1"/>
</dbReference>
<dbReference type="PANTHER" id="PTHR32481:SF0">
    <property type="entry name" value="AMINOPEPTIDASE YPDE-RELATED"/>
    <property type="match status" value="1"/>
</dbReference>
<dbReference type="InterPro" id="IPR051464">
    <property type="entry name" value="Peptidase_M42_aminopept"/>
</dbReference>
<keyword evidence="5" id="KW-0378">Hydrolase</keyword>
<comment type="similarity">
    <text evidence="1 6">Belongs to the peptidase M42 family.</text>
</comment>
<dbReference type="GO" id="GO:0006508">
    <property type="term" value="P:proteolysis"/>
    <property type="evidence" value="ECO:0007669"/>
    <property type="project" value="UniProtKB-KW"/>
</dbReference>
<dbReference type="Gene3D" id="2.40.30.40">
    <property type="entry name" value="Peptidase M42, domain 2"/>
    <property type="match status" value="1"/>
</dbReference>
<evidence type="ECO:0000313" key="10">
    <source>
        <dbReference type="Proteomes" id="UP000002415"/>
    </source>
</evidence>
<dbReference type="GO" id="GO:0004177">
    <property type="term" value="F:aminopeptidase activity"/>
    <property type="evidence" value="ECO:0007669"/>
    <property type="project" value="UniProtKB-UniRule"/>
</dbReference>
<keyword evidence="3" id="KW-0645">Protease</keyword>
<accession>A7HKM1</accession>
<feature type="active site" description="Proton acceptor" evidence="7">
    <location>
        <position position="208"/>
    </location>
</feature>
<organism evidence="9 10">
    <name type="scientific">Fervidobacterium nodosum (strain ATCC 35602 / DSM 5306 / Rt17-B1)</name>
    <dbReference type="NCBI Taxonomy" id="381764"/>
    <lineage>
        <taxon>Bacteria</taxon>
        <taxon>Thermotogati</taxon>
        <taxon>Thermotogota</taxon>
        <taxon>Thermotogae</taxon>
        <taxon>Thermotogales</taxon>
        <taxon>Fervidobacteriaceae</taxon>
        <taxon>Fervidobacterium</taxon>
    </lineage>
</organism>
<dbReference type="PANTHER" id="PTHR32481">
    <property type="entry name" value="AMINOPEPTIDASE"/>
    <property type="match status" value="1"/>
</dbReference>
<dbReference type="InterPro" id="IPR008007">
    <property type="entry name" value="Peptidase_M42"/>
</dbReference>
<evidence type="ECO:0000256" key="4">
    <source>
        <dbReference type="ARBA" id="ARBA00022723"/>
    </source>
</evidence>
<dbReference type="eggNOG" id="COG1363">
    <property type="taxonomic scope" value="Bacteria"/>
</dbReference>
<dbReference type="STRING" id="381764.Fnod_0599"/>
<dbReference type="Gene3D" id="3.40.630.10">
    <property type="entry name" value="Zn peptidases"/>
    <property type="match status" value="1"/>
</dbReference>
<dbReference type="HOGENOM" id="CLU_047249_0_1_0"/>
<proteinExistence type="inferred from homology"/>
<keyword evidence="4 8" id="KW-0479">Metal-binding</keyword>
<dbReference type="InterPro" id="IPR023367">
    <property type="entry name" value="Peptidase_M42_dom2"/>
</dbReference>
<reference evidence="9 10" key="1">
    <citation type="submission" date="2007-07" db="EMBL/GenBank/DDBJ databases">
        <title>Complete sequence of Fervidobacterium nodosum Rt17-B1.</title>
        <authorList>
            <consortium name="US DOE Joint Genome Institute"/>
            <person name="Copeland A."/>
            <person name="Lucas S."/>
            <person name="Lapidus A."/>
            <person name="Barry K."/>
            <person name="Glavina del Rio T."/>
            <person name="Dalin E."/>
            <person name="Tice H."/>
            <person name="Pitluck S."/>
            <person name="Saunders E."/>
            <person name="Brettin T."/>
            <person name="Bruce D."/>
            <person name="Detter J.C."/>
            <person name="Han C."/>
            <person name="Schmutz J."/>
            <person name="Larimer F."/>
            <person name="Land M."/>
            <person name="Hauser L."/>
            <person name="Kyrpides N."/>
            <person name="Mikhailova N."/>
            <person name="Nelson K."/>
            <person name="Gogarten J.P."/>
            <person name="Noll K."/>
            <person name="Richardson P."/>
        </authorList>
    </citation>
    <scope>NUCLEOTIDE SEQUENCE [LARGE SCALE GENOMIC DNA]</scope>
    <source>
        <strain evidence="10">ATCC 35602 / DSM 5306 / Rt17-B1</strain>
    </source>
</reference>
<dbReference type="PIRSF" id="PIRSF001123">
    <property type="entry name" value="PepA_GA"/>
    <property type="match status" value="1"/>
</dbReference>
<evidence type="ECO:0000256" key="7">
    <source>
        <dbReference type="PIRSR" id="PIRSR001123-1"/>
    </source>
</evidence>
<feature type="binding site" evidence="8">
    <location>
        <position position="209"/>
    </location>
    <ligand>
        <name>Zn(2+)</name>
        <dbReference type="ChEBI" id="CHEBI:29105"/>
        <label>2</label>
    </ligand>
</feature>
<evidence type="ECO:0000256" key="3">
    <source>
        <dbReference type="ARBA" id="ARBA00022670"/>
    </source>
</evidence>
<dbReference type="GO" id="GO:0046872">
    <property type="term" value="F:metal ion binding"/>
    <property type="evidence" value="ECO:0007669"/>
    <property type="project" value="UniProtKB-UniRule"/>
</dbReference>
<dbReference type="SUPFAM" id="SSF101821">
    <property type="entry name" value="Aminopeptidase/glucanase lid domain"/>
    <property type="match status" value="1"/>
</dbReference>
<sequence>MNELIELCSVPGVSGREEKVREKIIYMLEKNNFGEKQKNLPALSVDKIGNLIGKVPSRNNPESSKNVIVMAHMDEIGFYITSLRDDGKLEVRNVGGIIEDAIQGSFVEVVTGNGIVDGVIGTVPPHLKSDGVVFEKVVDVGARSKQELIDVGVSVMDYVVFKKHFSILNKEFLALRSLDDRFGCYTLIESCKDISPNSNLVFSWTVQEEVGLRGAKALLNHFATFERVDFDLAIAVDSFACCSKQNKHIELGKGPVIRAYDNSSISAPDVVKFILKLAEREGIPVQLGTTGGGNDASVFVEYGVPMVALSVPIRYLHSQVEMLNIKDLLNLIKLLRLFLESF</sequence>
<dbReference type="KEGG" id="fno:Fnod_0599"/>
<feature type="binding site" evidence="8">
    <location>
        <position position="72"/>
    </location>
    <ligand>
        <name>Zn(2+)</name>
        <dbReference type="ChEBI" id="CHEBI:29105"/>
        <label>1</label>
    </ligand>
</feature>
<protein>
    <submittedName>
        <fullName evidence="9">Peptidase M42 family protein</fullName>
    </submittedName>
</protein>
<evidence type="ECO:0000256" key="2">
    <source>
        <dbReference type="ARBA" id="ARBA00022438"/>
    </source>
</evidence>